<feature type="region of interest" description="Disordered" evidence="1">
    <location>
        <begin position="1"/>
        <end position="23"/>
    </location>
</feature>
<sequence>METDLRRRKEAKGRLPERHDDDAHVQSIPFAGRRSEYGENGRMKPRRVSLLDLGLDSSFDAAMTFVQSTLQNINAGCEEPIVDIDFVRSRDPDTVVSAFTASCDVLHVMAHGDHTVTPTFSSTDGKVEISLEHLGEVAADQSKGISTSAIIADGCKTGTGVWQKAVRDCLQGEVTYIGTSAVVGWHESGVFCSAFYGALFRNRGRGMTPAEQALDAADRAIQAYTLLTDRELPVQGRDFEAEPASTHTARLVPAPLSRECGACWGSRRPGIQHLETGFDLECWLWMCVVIDTNRCPVW</sequence>
<keyword evidence="3" id="KW-1185">Reference proteome</keyword>
<proteinExistence type="predicted"/>
<evidence type="ECO:0000256" key="1">
    <source>
        <dbReference type="SAM" id="MobiDB-lite"/>
    </source>
</evidence>
<gene>
    <name evidence="2" type="ORF">Vqi01_41510</name>
</gene>
<dbReference type="Proteomes" id="UP000653076">
    <property type="component" value="Unassembled WGS sequence"/>
</dbReference>
<evidence type="ECO:0000313" key="3">
    <source>
        <dbReference type="Proteomes" id="UP000653076"/>
    </source>
</evidence>
<comment type="caution">
    <text evidence="2">The sequence shown here is derived from an EMBL/GenBank/DDBJ whole genome shotgun (WGS) entry which is preliminary data.</text>
</comment>
<accession>A0ABQ4JHK2</accession>
<evidence type="ECO:0008006" key="4">
    <source>
        <dbReference type="Google" id="ProtNLM"/>
    </source>
</evidence>
<dbReference type="EMBL" id="BOPC01000059">
    <property type="protein sequence ID" value="GIJ28989.1"/>
    <property type="molecule type" value="Genomic_DNA"/>
</dbReference>
<protein>
    <recommendedName>
        <fullName evidence="4">CHAT domain-containing protein</fullName>
    </recommendedName>
</protein>
<organism evidence="2 3">
    <name type="scientific">Micromonospora qiuiae</name>
    <dbReference type="NCBI Taxonomy" id="502268"/>
    <lineage>
        <taxon>Bacteria</taxon>
        <taxon>Bacillati</taxon>
        <taxon>Actinomycetota</taxon>
        <taxon>Actinomycetes</taxon>
        <taxon>Micromonosporales</taxon>
        <taxon>Micromonosporaceae</taxon>
        <taxon>Micromonospora</taxon>
    </lineage>
</organism>
<dbReference type="RefSeq" id="WP_204036475.1">
    <property type="nucleotide sequence ID" value="NZ_BOPC01000059.1"/>
</dbReference>
<name>A0ABQ4JHK2_9ACTN</name>
<evidence type="ECO:0000313" key="2">
    <source>
        <dbReference type="EMBL" id="GIJ28989.1"/>
    </source>
</evidence>
<reference evidence="2 3" key="1">
    <citation type="submission" date="2021-01" db="EMBL/GenBank/DDBJ databases">
        <title>Whole genome shotgun sequence of Verrucosispora qiuiae NBRC 106684.</title>
        <authorList>
            <person name="Komaki H."/>
            <person name="Tamura T."/>
        </authorList>
    </citation>
    <scope>NUCLEOTIDE SEQUENCE [LARGE SCALE GENOMIC DNA]</scope>
    <source>
        <strain evidence="2 3">NBRC 106684</strain>
    </source>
</reference>